<name>A0A8T0IIZ2_CERPU</name>
<feature type="transmembrane region" description="Helical" evidence="2">
    <location>
        <begin position="21"/>
        <end position="43"/>
    </location>
</feature>
<keyword evidence="2" id="KW-0812">Transmembrane</keyword>
<keyword evidence="2" id="KW-1133">Transmembrane helix</keyword>
<feature type="region of interest" description="Disordered" evidence="1">
    <location>
        <begin position="183"/>
        <end position="207"/>
    </location>
</feature>
<dbReference type="AlphaFoldDB" id="A0A8T0IIZ2"/>
<evidence type="ECO:0000256" key="2">
    <source>
        <dbReference type="SAM" id="Phobius"/>
    </source>
</evidence>
<reference evidence="3" key="1">
    <citation type="submission" date="2020-06" db="EMBL/GenBank/DDBJ databases">
        <title>WGS assembly of Ceratodon purpureus strain R40.</title>
        <authorList>
            <person name="Carey S.B."/>
            <person name="Jenkins J."/>
            <person name="Shu S."/>
            <person name="Lovell J.T."/>
            <person name="Sreedasyam A."/>
            <person name="Maumus F."/>
            <person name="Tiley G.P."/>
            <person name="Fernandez-Pozo N."/>
            <person name="Barry K."/>
            <person name="Chen C."/>
            <person name="Wang M."/>
            <person name="Lipzen A."/>
            <person name="Daum C."/>
            <person name="Saski C.A."/>
            <person name="Payton A.C."/>
            <person name="Mcbreen J.C."/>
            <person name="Conrad R.E."/>
            <person name="Kollar L.M."/>
            <person name="Olsson S."/>
            <person name="Huttunen S."/>
            <person name="Landis J.B."/>
            <person name="Wickett N.J."/>
            <person name="Johnson M.G."/>
            <person name="Rensing S.A."/>
            <person name="Grimwood J."/>
            <person name="Schmutz J."/>
            <person name="Mcdaniel S.F."/>
        </authorList>
    </citation>
    <scope>NUCLEOTIDE SEQUENCE</scope>
    <source>
        <strain evidence="3">R40</strain>
    </source>
</reference>
<sequence>MAHVRGRESRCECTLPCSLHLTVFILGGTGLSLSILVTVAAFLSDDRYRAHSQAEKYSAIWLLLTTIVVCVSGLQGLLVRPDSCCFNCHSVLAVISLANLGVIGVSSLFVGNVFWIIYLVLVFVFELWVTVLRTCCKRQVGEVGMTGMELPIASPARHQEVVTAMPASVQHVVGIPAPSQPYKVDRRPEAAGSANSHLGYERFDEVR</sequence>
<evidence type="ECO:0008006" key="5">
    <source>
        <dbReference type="Google" id="ProtNLM"/>
    </source>
</evidence>
<evidence type="ECO:0000313" key="4">
    <source>
        <dbReference type="Proteomes" id="UP000822688"/>
    </source>
</evidence>
<protein>
    <recommendedName>
        <fullName evidence="5">Transmembrane protein</fullName>
    </recommendedName>
</protein>
<comment type="caution">
    <text evidence="3">The sequence shown here is derived from an EMBL/GenBank/DDBJ whole genome shotgun (WGS) entry which is preliminary data.</text>
</comment>
<gene>
    <name evidence="3" type="ORF">KC19_3G122500</name>
</gene>
<evidence type="ECO:0000313" key="3">
    <source>
        <dbReference type="EMBL" id="KAG0583272.1"/>
    </source>
</evidence>
<organism evidence="3 4">
    <name type="scientific">Ceratodon purpureus</name>
    <name type="common">Fire moss</name>
    <name type="synonym">Dicranum purpureum</name>
    <dbReference type="NCBI Taxonomy" id="3225"/>
    <lineage>
        <taxon>Eukaryota</taxon>
        <taxon>Viridiplantae</taxon>
        <taxon>Streptophyta</taxon>
        <taxon>Embryophyta</taxon>
        <taxon>Bryophyta</taxon>
        <taxon>Bryophytina</taxon>
        <taxon>Bryopsida</taxon>
        <taxon>Dicranidae</taxon>
        <taxon>Pseudoditrichales</taxon>
        <taxon>Ditrichaceae</taxon>
        <taxon>Ceratodon</taxon>
    </lineage>
</organism>
<feature type="transmembrane region" description="Helical" evidence="2">
    <location>
        <begin position="115"/>
        <end position="135"/>
    </location>
</feature>
<evidence type="ECO:0000256" key="1">
    <source>
        <dbReference type="SAM" id="MobiDB-lite"/>
    </source>
</evidence>
<proteinExistence type="predicted"/>
<dbReference type="EMBL" id="CM026423">
    <property type="protein sequence ID" value="KAG0583272.1"/>
    <property type="molecule type" value="Genomic_DNA"/>
</dbReference>
<feature type="transmembrane region" description="Helical" evidence="2">
    <location>
        <begin position="91"/>
        <end position="109"/>
    </location>
</feature>
<dbReference type="Proteomes" id="UP000822688">
    <property type="component" value="Chromosome 3"/>
</dbReference>
<keyword evidence="4" id="KW-1185">Reference proteome</keyword>
<feature type="transmembrane region" description="Helical" evidence="2">
    <location>
        <begin position="58"/>
        <end position="79"/>
    </location>
</feature>
<accession>A0A8T0IIZ2</accession>
<keyword evidence="2" id="KW-0472">Membrane</keyword>